<dbReference type="Pfam" id="PF05163">
    <property type="entry name" value="DinB"/>
    <property type="match status" value="1"/>
</dbReference>
<evidence type="ECO:0000313" key="5">
    <source>
        <dbReference type="Proteomes" id="UP000287394"/>
    </source>
</evidence>
<organism evidence="4 5">
    <name type="scientific">Capsulimonas corticalis</name>
    <dbReference type="NCBI Taxonomy" id="2219043"/>
    <lineage>
        <taxon>Bacteria</taxon>
        <taxon>Bacillati</taxon>
        <taxon>Armatimonadota</taxon>
        <taxon>Armatimonadia</taxon>
        <taxon>Capsulimonadales</taxon>
        <taxon>Capsulimonadaceae</taxon>
        <taxon>Capsulimonas</taxon>
    </lineage>
</organism>
<dbReference type="RefSeq" id="WP_119321265.1">
    <property type="nucleotide sequence ID" value="NZ_AP025739.1"/>
</dbReference>
<dbReference type="OrthoDB" id="118635at2"/>
<reference evidence="4 5" key="1">
    <citation type="journal article" date="2019" name="Int. J. Syst. Evol. Microbiol.">
        <title>Capsulimonas corticalis gen. nov., sp. nov., an aerobic capsulated bacterium, of a novel bacterial order, Capsulimonadales ord. nov., of the class Armatimonadia of the phylum Armatimonadetes.</title>
        <authorList>
            <person name="Li J."/>
            <person name="Kudo C."/>
            <person name="Tonouchi A."/>
        </authorList>
    </citation>
    <scope>NUCLEOTIDE SEQUENCE [LARGE SCALE GENOMIC DNA]</scope>
    <source>
        <strain evidence="4 5">AX-7</strain>
    </source>
</reference>
<feature type="binding site" evidence="3">
    <location>
        <position position="47"/>
    </location>
    <ligand>
        <name>a divalent metal cation</name>
        <dbReference type="ChEBI" id="CHEBI:60240"/>
    </ligand>
</feature>
<name>A0A402CV63_9BACT</name>
<dbReference type="KEGG" id="ccot:CCAX7_23500"/>
<dbReference type="InterPro" id="IPR007837">
    <property type="entry name" value="DinB"/>
</dbReference>
<dbReference type="InterPro" id="IPR034660">
    <property type="entry name" value="DinB/YfiT-like"/>
</dbReference>
<dbReference type="GO" id="GO:0046872">
    <property type="term" value="F:metal ion binding"/>
    <property type="evidence" value="ECO:0007669"/>
    <property type="project" value="UniProtKB-KW"/>
</dbReference>
<dbReference type="AlphaFoldDB" id="A0A402CV63"/>
<sequence>MTILDRLLGHDAWTTRQLLFRCRELTDEKLDQVFDIGGRSLRDTFVHMIECAEIHMDRMMGRPERVLAETYTIDGWLRRHMLVSQELAELATRVEREGRADEMWVGGSGNRHSFGAGITHLLTHSMHHRAQALYLMDKLGLKNVIEGDALGWEYVARGWGWEDSGSSGLTVAD</sequence>
<protein>
    <submittedName>
        <fullName evidence="4">Uncharacterized protein</fullName>
    </submittedName>
</protein>
<dbReference type="SUPFAM" id="SSF109854">
    <property type="entry name" value="DinB/YfiT-like putative metalloenzymes"/>
    <property type="match status" value="1"/>
</dbReference>
<evidence type="ECO:0000256" key="3">
    <source>
        <dbReference type="PIRSR" id="PIRSR607837-1"/>
    </source>
</evidence>
<accession>A0A402CV63</accession>
<keyword evidence="5" id="KW-1185">Reference proteome</keyword>
<dbReference type="Proteomes" id="UP000287394">
    <property type="component" value="Chromosome"/>
</dbReference>
<evidence type="ECO:0000313" key="4">
    <source>
        <dbReference type="EMBL" id="BDI30299.1"/>
    </source>
</evidence>
<evidence type="ECO:0000256" key="2">
    <source>
        <dbReference type="ARBA" id="ARBA00022723"/>
    </source>
</evidence>
<comment type="similarity">
    <text evidence="1">Belongs to the DinB family.</text>
</comment>
<dbReference type="EMBL" id="AP025739">
    <property type="protein sequence ID" value="BDI30299.1"/>
    <property type="molecule type" value="Genomic_DNA"/>
</dbReference>
<evidence type="ECO:0000256" key="1">
    <source>
        <dbReference type="ARBA" id="ARBA00008635"/>
    </source>
</evidence>
<dbReference type="Gene3D" id="1.20.120.450">
    <property type="entry name" value="dinb family like domain"/>
    <property type="match status" value="1"/>
</dbReference>
<keyword evidence="2 3" id="KW-0479">Metal-binding</keyword>
<feature type="binding site" evidence="3">
    <location>
        <position position="124"/>
    </location>
    <ligand>
        <name>a divalent metal cation</name>
        <dbReference type="ChEBI" id="CHEBI:60240"/>
    </ligand>
</feature>
<gene>
    <name evidence="4" type="ORF">CCAX7_23500</name>
</gene>
<feature type="binding site" evidence="3">
    <location>
        <position position="128"/>
    </location>
    <ligand>
        <name>a divalent metal cation</name>
        <dbReference type="ChEBI" id="CHEBI:60240"/>
    </ligand>
</feature>
<proteinExistence type="inferred from homology"/>